<accession>A0A2H0BUH9</accession>
<protein>
    <submittedName>
        <fullName evidence="1">Uncharacterized protein</fullName>
    </submittedName>
</protein>
<evidence type="ECO:0000313" key="1">
    <source>
        <dbReference type="EMBL" id="PIP61179.1"/>
    </source>
</evidence>
<proteinExistence type="predicted"/>
<dbReference type="AlphaFoldDB" id="A0A2H0BUH9"/>
<reference evidence="1 2" key="1">
    <citation type="submission" date="2017-09" db="EMBL/GenBank/DDBJ databases">
        <title>Depth-based differentiation of microbial function through sediment-hosted aquifers and enrichment of novel symbionts in the deep terrestrial subsurface.</title>
        <authorList>
            <person name="Probst A.J."/>
            <person name="Ladd B."/>
            <person name="Jarett J.K."/>
            <person name="Geller-Mcgrath D.E."/>
            <person name="Sieber C.M."/>
            <person name="Emerson J.B."/>
            <person name="Anantharaman K."/>
            <person name="Thomas B.C."/>
            <person name="Malmstrom R."/>
            <person name="Stieglmeier M."/>
            <person name="Klingl A."/>
            <person name="Woyke T."/>
            <person name="Ryan C.M."/>
            <person name="Banfield J.F."/>
        </authorList>
    </citation>
    <scope>NUCLEOTIDE SEQUENCE [LARGE SCALE GENOMIC DNA]</scope>
    <source>
        <strain evidence="1">CG22_combo_CG10-13_8_21_14_all_38_20</strain>
    </source>
</reference>
<sequence length="89" mass="9813">MNETLKFGIEPELLAEVDLFRAICNDENNHIPTPQELGAVTAFSDALFSYDNEALDIVAQFFEPGEDGLTTISEAAMQLHDYVCQTSSV</sequence>
<organism evidence="1 2">
    <name type="scientific">Candidatus Roizmanbacteria bacterium CG22_combo_CG10-13_8_21_14_all_38_20</name>
    <dbReference type="NCBI Taxonomy" id="1974862"/>
    <lineage>
        <taxon>Bacteria</taxon>
        <taxon>Candidatus Roizmaniibacteriota</taxon>
    </lineage>
</organism>
<dbReference type="Proteomes" id="UP000231246">
    <property type="component" value="Unassembled WGS sequence"/>
</dbReference>
<comment type="caution">
    <text evidence="1">The sequence shown here is derived from an EMBL/GenBank/DDBJ whole genome shotgun (WGS) entry which is preliminary data.</text>
</comment>
<name>A0A2H0BUH9_9BACT</name>
<gene>
    <name evidence="1" type="ORF">COW99_05290</name>
</gene>
<dbReference type="EMBL" id="PCTA01000033">
    <property type="protein sequence ID" value="PIP61179.1"/>
    <property type="molecule type" value="Genomic_DNA"/>
</dbReference>
<evidence type="ECO:0000313" key="2">
    <source>
        <dbReference type="Proteomes" id="UP000231246"/>
    </source>
</evidence>